<feature type="active site" evidence="10">
    <location>
        <position position="250"/>
    </location>
</feature>
<dbReference type="Pfam" id="PF00589">
    <property type="entry name" value="Phage_integrase"/>
    <property type="match status" value="1"/>
</dbReference>
<proteinExistence type="inferred from homology"/>
<keyword evidence="4 10" id="KW-0132">Cell division</keyword>
<evidence type="ECO:0000256" key="1">
    <source>
        <dbReference type="ARBA" id="ARBA00004496"/>
    </source>
</evidence>
<evidence type="ECO:0000256" key="9">
    <source>
        <dbReference type="ARBA" id="ARBA00023306"/>
    </source>
</evidence>
<comment type="caution">
    <text evidence="14">The sequence shown here is derived from an EMBL/GenBank/DDBJ whole genome shotgun (WGS) entry which is preliminary data.</text>
</comment>
<keyword evidence="7 10" id="KW-0238">DNA-binding</keyword>
<dbReference type="CDD" id="cd00798">
    <property type="entry name" value="INT_XerDC_C"/>
    <property type="match status" value="1"/>
</dbReference>
<dbReference type="InterPro" id="IPR004107">
    <property type="entry name" value="Integrase_SAM-like_N"/>
</dbReference>
<dbReference type="InterPro" id="IPR011931">
    <property type="entry name" value="Recomb_XerC"/>
</dbReference>
<comment type="subcellular location">
    <subcellularLocation>
        <location evidence="1 10">Cytoplasm</location>
    </subcellularLocation>
</comment>
<comment type="function">
    <text evidence="10">Site-specific tyrosine recombinase, which acts by catalyzing the cutting and rejoining of the recombining DNA molecules. The XerC-XerD complex is essential to convert dimers of the bacterial chromosome into monomers to permit their segregation at cell division. It also contributes to the segregational stability of plasmids.</text>
</comment>
<evidence type="ECO:0000259" key="13">
    <source>
        <dbReference type="PROSITE" id="PS51900"/>
    </source>
</evidence>
<dbReference type="RefSeq" id="WP_204499741.1">
    <property type="nucleotide sequence ID" value="NZ_JAFBDR010000011.1"/>
</dbReference>
<feature type="domain" description="Tyr recombinase" evidence="12">
    <location>
        <begin position="109"/>
        <end position="295"/>
    </location>
</feature>
<evidence type="ECO:0000259" key="12">
    <source>
        <dbReference type="PROSITE" id="PS51898"/>
    </source>
</evidence>
<keyword evidence="8 10" id="KW-0233">DNA recombination</keyword>
<reference evidence="14 15" key="1">
    <citation type="submission" date="2021-01" db="EMBL/GenBank/DDBJ databases">
        <title>Genomic Encyclopedia of Type Strains, Phase IV (KMG-IV): sequencing the most valuable type-strain genomes for metagenomic binning, comparative biology and taxonomic classification.</title>
        <authorList>
            <person name="Goeker M."/>
        </authorList>
    </citation>
    <scope>NUCLEOTIDE SEQUENCE [LARGE SCALE GENOMIC DNA]</scope>
    <source>
        <strain evidence="14 15">DSM 23711</strain>
    </source>
</reference>
<evidence type="ECO:0000256" key="5">
    <source>
        <dbReference type="ARBA" id="ARBA00022829"/>
    </source>
</evidence>
<dbReference type="Pfam" id="PF02899">
    <property type="entry name" value="Phage_int_SAM_1"/>
    <property type="match status" value="1"/>
</dbReference>
<dbReference type="InterPro" id="IPR011010">
    <property type="entry name" value="DNA_brk_join_enz"/>
</dbReference>
<comment type="similarity">
    <text evidence="2 10">Belongs to the 'phage' integrase family. XerC subfamily.</text>
</comment>
<protein>
    <recommendedName>
        <fullName evidence="10 11">Tyrosine recombinase XerC</fullName>
    </recommendedName>
</protein>
<feature type="active site" evidence="10">
    <location>
        <position position="247"/>
    </location>
</feature>
<keyword evidence="5 10" id="KW-0159">Chromosome partition</keyword>
<dbReference type="Gene3D" id="1.10.443.10">
    <property type="entry name" value="Intergrase catalytic core"/>
    <property type="match status" value="1"/>
</dbReference>
<evidence type="ECO:0000256" key="4">
    <source>
        <dbReference type="ARBA" id="ARBA00022618"/>
    </source>
</evidence>
<keyword evidence="15" id="KW-1185">Reference proteome</keyword>
<organism evidence="14 15">
    <name type="scientific">Aquibacillus albus</name>
    <dbReference type="NCBI Taxonomy" id="1168171"/>
    <lineage>
        <taxon>Bacteria</taxon>
        <taxon>Bacillati</taxon>
        <taxon>Bacillota</taxon>
        <taxon>Bacilli</taxon>
        <taxon>Bacillales</taxon>
        <taxon>Bacillaceae</taxon>
        <taxon>Aquibacillus</taxon>
    </lineage>
</organism>
<evidence type="ECO:0000313" key="15">
    <source>
        <dbReference type="Proteomes" id="UP001296943"/>
    </source>
</evidence>
<evidence type="ECO:0000256" key="2">
    <source>
        <dbReference type="ARBA" id="ARBA00006657"/>
    </source>
</evidence>
<feature type="active site" evidence="10">
    <location>
        <position position="273"/>
    </location>
</feature>
<feature type="domain" description="Core-binding (CB)" evidence="13">
    <location>
        <begin position="2"/>
        <end position="88"/>
    </location>
</feature>
<evidence type="ECO:0000313" key="14">
    <source>
        <dbReference type="EMBL" id="MBM7571811.1"/>
    </source>
</evidence>
<dbReference type="PROSITE" id="PS51900">
    <property type="entry name" value="CB"/>
    <property type="match status" value="1"/>
</dbReference>
<feature type="active site" evidence="10">
    <location>
        <position position="149"/>
    </location>
</feature>
<evidence type="ECO:0000256" key="8">
    <source>
        <dbReference type="ARBA" id="ARBA00023172"/>
    </source>
</evidence>
<name>A0ABS2N0Z6_9BACI</name>
<dbReference type="PANTHER" id="PTHR30349:SF77">
    <property type="entry name" value="TYROSINE RECOMBINASE XERC"/>
    <property type="match status" value="1"/>
</dbReference>
<feature type="active site" evidence="10">
    <location>
        <position position="173"/>
    </location>
</feature>
<keyword evidence="3 10" id="KW-0963">Cytoplasm</keyword>
<evidence type="ECO:0000256" key="11">
    <source>
        <dbReference type="NCBIfam" id="TIGR02224"/>
    </source>
</evidence>
<dbReference type="PROSITE" id="PS51898">
    <property type="entry name" value="TYR_RECOMBINASE"/>
    <property type="match status" value="1"/>
</dbReference>
<feature type="active site" description="O-(3'-phospho-DNA)-tyrosine intermediate" evidence="10">
    <location>
        <position position="282"/>
    </location>
</feature>
<dbReference type="NCBIfam" id="NF040815">
    <property type="entry name" value="recomb_XerA_Arch"/>
    <property type="match status" value="1"/>
</dbReference>
<gene>
    <name evidence="10" type="primary">xerC</name>
    <name evidence="14" type="ORF">JOC48_002312</name>
</gene>
<dbReference type="HAMAP" id="MF_01808">
    <property type="entry name" value="Recomb_XerC_XerD"/>
    <property type="match status" value="1"/>
</dbReference>
<sequence>MDHFLQSESLFVEYLKIEKNASPYTVTYYREDIQSFFTFLKREGITHLQSVDYQFVRVFLTFLYEKGLSRRSVARKISSLRSLYKFLERESIVSQNPFINVSTPKIDKPVPEFFYKQELDKLFTVNDLTDPLGQRNQAILEILYATGIRVSECVGLTLNDVDFDLNTLLVLGKGRKERYVPFGSYARTALKLYVDDGRNELLQKAKANNTKALFLNAKGNQLTTKGVRLVLDKIVKAAALTIDIHPHKLRHTFATHMLNEGADLRVVQELLGHEHLSSTQVYTHVTKDRLRNVYMNSHPRARNGK</sequence>
<keyword evidence="6 10" id="KW-0229">DNA integration</keyword>
<evidence type="ECO:0000256" key="3">
    <source>
        <dbReference type="ARBA" id="ARBA00022490"/>
    </source>
</evidence>
<comment type="subunit">
    <text evidence="10">Forms a cyclic heterotetrameric complex composed of two molecules of XerC and two molecules of XerD.</text>
</comment>
<evidence type="ECO:0000256" key="7">
    <source>
        <dbReference type="ARBA" id="ARBA00023125"/>
    </source>
</evidence>
<evidence type="ECO:0000256" key="6">
    <source>
        <dbReference type="ARBA" id="ARBA00022908"/>
    </source>
</evidence>
<dbReference type="InterPro" id="IPR023009">
    <property type="entry name" value="Tyrosine_recombinase_XerC/XerD"/>
</dbReference>
<accession>A0ABS2N0Z6</accession>
<dbReference type="Proteomes" id="UP001296943">
    <property type="component" value="Unassembled WGS sequence"/>
</dbReference>
<dbReference type="InterPro" id="IPR013762">
    <property type="entry name" value="Integrase-like_cat_sf"/>
</dbReference>
<dbReference type="InterPro" id="IPR050090">
    <property type="entry name" value="Tyrosine_recombinase_XerCD"/>
</dbReference>
<dbReference type="PANTHER" id="PTHR30349">
    <property type="entry name" value="PHAGE INTEGRASE-RELATED"/>
    <property type="match status" value="1"/>
</dbReference>
<dbReference type="NCBIfam" id="TIGR02224">
    <property type="entry name" value="recomb_XerC"/>
    <property type="match status" value="1"/>
</dbReference>
<dbReference type="InterPro" id="IPR002104">
    <property type="entry name" value="Integrase_catalytic"/>
</dbReference>
<dbReference type="InterPro" id="IPR044068">
    <property type="entry name" value="CB"/>
</dbReference>
<evidence type="ECO:0000256" key="10">
    <source>
        <dbReference type="HAMAP-Rule" id="MF_01808"/>
    </source>
</evidence>
<dbReference type="EMBL" id="JAFBDR010000011">
    <property type="protein sequence ID" value="MBM7571811.1"/>
    <property type="molecule type" value="Genomic_DNA"/>
</dbReference>
<keyword evidence="9 10" id="KW-0131">Cell cycle</keyword>
<dbReference type="SUPFAM" id="SSF56349">
    <property type="entry name" value="DNA breaking-rejoining enzymes"/>
    <property type="match status" value="1"/>
</dbReference>
<dbReference type="NCBIfam" id="NF001399">
    <property type="entry name" value="PRK00283.1"/>
    <property type="match status" value="1"/>
</dbReference>
<dbReference type="Gene3D" id="1.10.150.130">
    <property type="match status" value="1"/>
</dbReference>
<dbReference type="InterPro" id="IPR010998">
    <property type="entry name" value="Integrase_recombinase_N"/>
</dbReference>